<reference evidence="1" key="1">
    <citation type="submission" date="2023-01" db="EMBL/GenBank/DDBJ databases">
        <title>Genome assembly of the deep-sea coral Lophelia pertusa.</title>
        <authorList>
            <person name="Herrera S."/>
            <person name="Cordes E."/>
        </authorList>
    </citation>
    <scope>NUCLEOTIDE SEQUENCE</scope>
    <source>
        <strain evidence="1">USNM1676648</strain>
        <tissue evidence="1">Polyp</tissue>
    </source>
</reference>
<evidence type="ECO:0000313" key="1">
    <source>
        <dbReference type="EMBL" id="KAJ7381509.1"/>
    </source>
</evidence>
<keyword evidence="2" id="KW-1185">Reference proteome</keyword>
<name>A0A9X0D1K5_9CNID</name>
<gene>
    <name evidence="1" type="ORF">OS493_001657</name>
</gene>
<accession>A0A9X0D1K5</accession>
<comment type="caution">
    <text evidence="1">The sequence shown here is derived from an EMBL/GenBank/DDBJ whole genome shotgun (WGS) entry which is preliminary data.</text>
</comment>
<dbReference type="EMBL" id="MU826350">
    <property type="protein sequence ID" value="KAJ7381509.1"/>
    <property type="molecule type" value="Genomic_DNA"/>
</dbReference>
<proteinExistence type="predicted"/>
<dbReference type="Proteomes" id="UP001163046">
    <property type="component" value="Unassembled WGS sequence"/>
</dbReference>
<evidence type="ECO:0000313" key="2">
    <source>
        <dbReference type="Proteomes" id="UP001163046"/>
    </source>
</evidence>
<dbReference type="AlphaFoldDB" id="A0A9X0D1K5"/>
<sequence>MAAESNTNTIADFDIDEVIDWDKHDIPSKDIEFDQLQSLNVAASNVASTATTQSSATNTLNSGSRDGLVLERGQLLPPQQSAGLHRRDPGTAIVSIPRVPQSSAINPVFLETLAPC</sequence>
<protein>
    <submittedName>
        <fullName evidence="1">Uncharacterized protein</fullName>
    </submittedName>
</protein>
<organism evidence="1 2">
    <name type="scientific">Desmophyllum pertusum</name>
    <dbReference type="NCBI Taxonomy" id="174260"/>
    <lineage>
        <taxon>Eukaryota</taxon>
        <taxon>Metazoa</taxon>
        <taxon>Cnidaria</taxon>
        <taxon>Anthozoa</taxon>
        <taxon>Hexacorallia</taxon>
        <taxon>Scleractinia</taxon>
        <taxon>Caryophylliina</taxon>
        <taxon>Caryophylliidae</taxon>
        <taxon>Desmophyllum</taxon>
    </lineage>
</organism>